<keyword evidence="7" id="KW-1185">Reference proteome</keyword>
<accession>A0ABW0PRD7</accession>
<dbReference type="InterPro" id="IPR011057">
    <property type="entry name" value="Mss4-like_sf"/>
</dbReference>
<dbReference type="SUPFAM" id="SSF51316">
    <property type="entry name" value="Mss4-like"/>
    <property type="match status" value="1"/>
</dbReference>
<dbReference type="PANTHER" id="PTHR28620:SF1">
    <property type="entry name" value="CENP-V_GFA DOMAIN-CONTAINING PROTEIN"/>
    <property type="match status" value="1"/>
</dbReference>
<dbReference type="InterPro" id="IPR052355">
    <property type="entry name" value="CENP-V-like"/>
</dbReference>
<evidence type="ECO:0000313" key="7">
    <source>
        <dbReference type="Proteomes" id="UP001596150"/>
    </source>
</evidence>
<evidence type="ECO:0000256" key="2">
    <source>
        <dbReference type="ARBA" id="ARBA00022723"/>
    </source>
</evidence>
<keyword evidence="3" id="KW-0862">Zinc</keyword>
<dbReference type="Proteomes" id="UP001596150">
    <property type="component" value="Unassembled WGS sequence"/>
</dbReference>
<reference evidence="7" key="1">
    <citation type="journal article" date="2019" name="Int. J. Syst. Evol. Microbiol.">
        <title>The Global Catalogue of Microorganisms (GCM) 10K type strain sequencing project: providing services to taxonomists for standard genome sequencing and annotation.</title>
        <authorList>
            <consortium name="The Broad Institute Genomics Platform"/>
            <consortium name="The Broad Institute Genome Sequencing Center for Infectious Disease"/>
            <person name="Wu L."/>
            <person name="Ma J."/>
        </authorList>
    </citation>
    <scope>NUCLEOTIDE SEQUENCE [LARGE SCALE GENOMIC DNA]</scope>
    <source>
        <strain evidence="7">KACC 12633</strain>
    </source>
</reference>
<evidence type="ECO:0000259" key="5">
    <source>
        <dbReference type="PROSITE" id="PS51891"/>
    </source>
</evidence>
<evidence type="ECO:0000256" key="1">
    <source>
        <dbReference type="ARBA" id="ARBA00005495"/>
    </source>
</evidence>
<feature type="domain" description="CENP-V/GFA" evidence="5">
    <location>
        <begin position="17"/>
        <end position="125"/>
    </location>
</feature>
<name>A0ABW0PRD7_9HYPH</name>
<organism evidence="6 7">
    <name type="scientific">Kaistia terrae</name>
    <dbReference type="NCBI Taxonomy" id="537017"/>
    <lineage>
        <taxon>Bacteria</taxon>
        <taxon>Pseudomonadati</taxon>
        <taxon>Pseudomonadota</taxon>
        <taxon>Alphaproteobacteria</taxon>
        <taxon>Hyphomicrobiales</taxon>
        <taxon>Kaistiaceae</taxon>
        <taxon>Kaistia</taxon>
    </lineage>
</organism>
<dbReference type="RefSeq" id="WP_266343106.1">
    <property type="nucleotide sequence ID" value="NZ_JAPKNH010000002.1"/>
</dbReference>
<evidence type="ECO:0000256" key="4">
    <source>
        <dbReference type="SAM" id="MobiDB-lite"/>
    </source>
</evidence>
<dbReference type="PANTHER" id="PTHR28620">
    <property type="entry name" value="CENTROMERE PROTEIN V"/>
    <property type="match status" value="1"/>
</dbReference>
<evidence type="ECO:0000256" key="3">
    <source>
        <dbReference type="ARBA" id="ARBA00022833"/>
    </source>
</evidence>
<protein>
    <submittedName>
        <fullName evidence="6">GFA family protein</fullName>
    </submittedName>
</protein>
<sequence length="129" mass="13791">MSDSEAVASETGRSETQSGGCHCGRVRFSARGDFSAAMACNCSICQKRGHWLAFVPATDFELQSGGETLVDYQFNTMKIHHLFCPTCGVGAFGQAIGPDGSAMVAVNLRCIDDIDLTGVHVTHFDGRSR</sequence>
<dbReference type="Gene3D" id="2.170.150.70">
    <property type="match status" value="1"/>
</dbReference>
<dbReference type="PROSITE" id="PS51891">
    <property type="entry name" value="CENP_V_GFA"/>
    <property type="match status" value="1"/>
</dbReference>
<gene>
    <name evidence="6" type="ORF">ACFPP9_04905</name>
</gene>
<dbReference type="Pfam" id="PF04828">
    <property type="entry name" value="GFA"/>
    <property type="match status" value="1"/>
</dbReference>
<feature type="region of interest" description="Disordered" evidence="4">
    <location>
        <begin position="1"/>
        <end position="20"/>
    </location>
</feature>
<proteinExistence type="inferred from homology"/>
<dbReference type="EMBL" id="JBHSML010000002">
    <property type="protein sequence ID" value="MFC5515100.1"/>
    <property type="molecule type" value="Genomic_DNA"/>
</dbReference>
<keyword evidence="2" id="KW-0479">Metal-binding</keyword>
<comment type="caution">
    <text evidence="6">The sequence shown here is derived from an EMBL/GenBank/DDBJ whole genome shotgun (WGS) entry which is preliminary data.</text>
</comment>
<evidence type="ECO:0000313" key="6">
    <source>
        <dbReference type="EMBL" id="MFC5515100.1"/>
    </source>
</evidence>
<comment type="similarity">
    <text evidence="1">Belongs to the Gfa family.</text>
</comment>
<dbReference type="InterPro" id="IPR006913">
    <property type="entry name" value="CENP-V/GFA"/>
</dbReference>